<comment type="caution">
    <text evidence="2">The sequence shown here is derived from an EMBL/GenBank/DDBJ whole genome shotgun (WGS) entry which is preliminary data.</text>
</comment>
<dbReference type="OrthoDB" id="2443649at2759"/>
<feature type="region of interest" description="Disordered" evidence="1">
    <location>
        <begin position="416"/>
        <end position="499"/>
    </location>
</feature>
<feature type="region of interest" description="Disordered" evidence="1">
    <location>
        <begin position="274"/>
        <end position="324"/>
    </location>
</feature>
<dbReference type="Proteomes" id="UP000703661">
    <property type="component" value="Unassembled WGS sequence"/>
</dbReference>
<dbReference type="AlphaFoldDB" id="A0A9P6MV62"/>
<proteinExistence type="predicted"/>
<gene>
    <name evidence="2" type="ORF">BGZ80_010197</name>
</gene>
<organism evidence="2 3">
    <name type="scientific">Entomortierella chlamydospora</name>
    <dbReference type="NCBI Taxonomy" id="101097"/>
    <lineage>
        <taxon>Eukaryota</taxon>
        <taxon>Fungi</taxon>
        <taxon>Fungi incertae sedis</taxon>
        <taxon>Mucoromycota</taxon>
        <taxon>Mortierellomycotina</taxon>
        <taxon>Mortierellomycetes</taxon>
        <taxon>Mortierellales</taxon>
        <taxon>Mortierellaceae</taxon>
        <taxon>Entomortierella</taxon>
    </lineage>
</organism>
<feature type="compositionally biased region" description="Low complexity" evidence="1">
    <location>
        <begin position="306"/>
        <end position="321"/>
    </location>
</feature>
<feature type="compositionally biased region" description="Low complexity" evidence="1">
    <location>
        <begin position="418"/>
        <end position="435"/>
    </location>
</feature>
<feature type="compositionally biased region" description="Polar residues" evidence="1">
    <location>
        <begin position="337"/>
        <end position="349"/>
    </location>
</feature>
<keyword evidence="3" id="KW-1185">Reference proteome</keyword>
<feature type="region of interest" description="Disordered" evidence="1">
    <location>
        <begin position="337"/>
        <end position="399"/>
    </location>
</feature>
<feature type="region of interest" description="Disordered" evidence="1">
    <location>
        <begin position="208"/>
        <end position="239"/>
    </location>
</feature>
<protein>
    <submittedName>
        <fullName evidence="2">Uncharacterized protein</fullName>
    </submittedName>
</protein>
<reference evidence="2" key="1">
    <citation type="journal article" date="2020" name="Fungal Divers.">
        <title>Resolving the Mortierellaceae phylogeny through synthesis of multi-gene phylogenetics and phylogenomics.</title>
        <authorList>
            <person name="Vandepol N."/>
            <person name="Liber J."/>
            <person name="Desiro A."/>
            <person name="Na H."/>
            <person name="Kennedy M."/>
            <person name="Barry K."/>
            <person name="Grigoriev I.V."/>
            <person name="Miller A.N."/>
            <person name="O'Donnell K."/>
            <person name="Stajich J.E."/>
            <person name="Bonito G."/>
        </authorList>
    </citation>
    <scope>NUCLEOTIDE SEQUENCE</scope>
    <source>
        <strain evidence="2">NRRL 2769</strain>
    </source>
</reference>
<evidence type="ECO:0000313" key="2">
    <source>
        <dbReference type="EMBL" id="KAG0014831.1"/>
    </source>
</evidence>
<name>A0A9P6MV62_9FUNG</name>
<accession>A0A9P6MV62</accession>
<evidence type="ECO:0000313" key="3">
    <source>
        <dbReference type="Proteomes" id="UP000703661"/>
    </source>
</evidence>
<dbReference type="EMBL" id="JAAAID010000686">
    <property type="protein sequence ID" value="KAG0014831.1"/>
    <property type="molecule type" value="Genomic_DNA"/>
</dbReference>
<evidence type="ECO:0000256" key="1">
    <source>
        <dbReference type="SAM" id="MobiDB-lite"/>
    </source>
</evidence>
<sequence>MAPAASDQLQRIDAVAPSLMQPSQSLGSRTPMQLVNISNIKLNAQIFSSRSLSIQRRILIKNFLAALYQLHPIEWIEESPADDKDHWMEQTLSAAGIEHQDVSAQGQECGNGYDYYGQDYDSYSSLGQMDESELSPAAAAAASAATLRRRLRSLRSSSMPLPRPASMELPVALQSYLSTVFDVDWSVGLANKEDYLFTSRSAQHSPKASLAPSALSSNSSLGSLSTPASSPTSSSVSHATSISSIYGKKEYDESDCGVSAFDFPPVPQTHSYGNCVPTPVDTNARGNSHLHGKQPQLGMESFSSTNSNAHDSNHSYYSSNSQPHIHSHIHVRNYPSDSLQNSILNSSNGERGHVAPRVRSSRYPKSEPLLRETGTLSYSHTHAPLGAHSEPHSYSLEFPAPPSKLPLSAPATTTVVGPLASSPSPTSSSPGVYPPEKTGYLTDGQENQPYLATAPSVSSRYTRSPPPPPYTQSPEDISSSMYESPPYHRATKSDPIFPLDTSVVTTRPQSQSSLADAFSKASNNANQKLIEYQRYQELQRMFVRDDEGKNDARTSDGVGFIRQLFKSNSKKKTAGFVISAPLPSSATSSPLLISSHTPCLLQDLTSQELVNQLPSRGSRSSIMN</sequence>